<dbReference type="Pfam" id="PF11913">
    <property type="entry name" value="DUF3431"/>
    <property type="match status" value="1"/>
</dbReference>
<dbReference type="InterPro" id="IPR021838">
    <property type="entry name" value="DUF3431"/>
</dbReference>
<dbReference type="PANTHER" id="PTHR37490">
    <property type="entry name" value="EXPRESSED PROTEIN"/>
    <property type="match status" value="1"/>
</dbReference>
<proteinExistence type="predicted"/>
<keyword evidence="1" id="KW-1133">Transmembrane helix</keyword>
<sequence length="333" mass="38198">MNWPCRSSRPGHSPGRGRIFIFLALAAAFCMLSYQLVLNHGSISRPEEQGFVVIDNVVVNGDPDPAPTILPGENEPREKELVFAAMRDSNMTWAEELSWPMNVYRADVPPGEADLTVPINKGNEAMVYLTYLIDRYASLPEIIVFLHGKRYQWHNDNERYDSSISIKNLNLDFVREAGYVNLRCTWAIGCPAELEPARYLRDRPDDQGHPTAVAYPDQFRLLFPDTPVPEVVGAPCCSQFSVSRAQVHRRPKSDYKRYRQWLVQTKLTNDVSGRILEYTWHMIFGKDPVYCPMPRESYCKTYGLCNMTDYELQNQWIWRGLVLPDGWPDETGG</sequence>
<protein>
    <submittedName>
        <fullName evidence="2">Uncharacterized protein</fullName>
    </submittedName>
</protein>
<comment type="caution">
    <text evidence="2">The sequence shown here is derived from an EMBL/GenBank/DDBJ whole genome shotgun (WGS) entry which is preliminary data.</text>
</comment>
<feature type="transmembrane region" description="Helical" evidence="1">
    <location>
        <begin position="20"/>
        <end position="38"/>
    </location>
</feature>
<keyword evidence="1" id="KW-0812">Transmembrane</keyword>
<organism evidence="2 3">
    <name type="scientific">Penicillium cinerascens</name>
    <dbReference type="NCBI Taxonomy" id="70096"/>
    <lineage>
        <taxon>Eukaryota</taxon>
        <taxon>Fungi</taxon>
        <taxon>Dikarya</taxon>
        <taxon>Ascomycota</taxon>
        <taxon>Pezizomycotina</taxon>
        <taxon>Eurotiomycetes</taxon>
        <taxon>Eurotiomycetidae</taxon>
        <taxon>Eurotiales</taxon>
        <taxon>Aspergillaceae</taxon>
        <taxon>Penicillium</taxon>
    </lineage>
</organism>
<dbReference type="Proteomes" id="UP001150904">
    <property type="component" value="Unassembled WGS sequence"/>
</dbReference>
<gene>
    <name evidence="2" type="ORF">N7498_010950</name>
</gene>
<reference evidence="2" key="1">
    <citation type="submission" date="2022-12" db="EMBL/GenBank/DDBJ databases">
        <authorList>
            <person name="Petersen C."/>
        </authorList>
    </citation>
    <scope>NUCLEOTIDE SEQUENCE</scope>
    <source>
        <strain evidence="2">IBT 15544</strain>
    </source>
</reference>
<evidence type="ECO:0000313" key="2">
    <source>
        <dbReference type="EMBL" id="KAJ5191965.1"/>
    </source>
</evidence>
<dbReference type="GeneID" id="83185307"/>
<accession>A0A9W9M7E2</accession>
<dbReference type="AlphaFoldDB" id="A0A9W9M7E2"/>
<evidence type="ECO:0000256" key="1">
    <source>
        <dbReference type="SAM" id="Phobius"/>
    </source>
</evidence>
<reference evidence="2" key="2">
    <citation type="journal article" date="2023" name="IMA Fungus">
        <title>Comparative genomic study of the Penicillium genus elucidates a diverse pangenome and 15 lateral gene transfer events.</title>
        <authorList>
            <person name="Petersen C."/>
            <person name="Sorensen T."/>
            <person name="Nielsen M.R."/>
            <person name="Sondergaard T.E."/>
            <person name="Sorensen J.L."/>
            <person name="Fitzpatrick D.A."/>
            <person name="Frisvad J.C."/>
            <person name="Nielsen K.L."/>
        </authorList>
    </citation>
    <scope>NUCLEOTIDE SEQUENCE</scope>
    <source>
        <strain evidence="2">IBT 15544</strain>
    </source>
</reference>
<name>A0A9W9M7E2_9EURO</name>
<evidence type="ECO:0000313" key="3">
    <source>
        <dbReference type="Proteomes" id="UP001150904"/>
    </source>
</evidence>
<keyword evidence="3" id="KW-1185">Reference proteome</keyword>
<dbReference type="EMBL" id="JAPQKR010000016">
    <property type="protein sequence ID" value="KAJ5191965.1"/>
    <property type="molecule type" value="Genomic_DNA"/>
</dbReference>
<keyword evidence="1" id="KW-0472">Membrane</keyword>
<dbReference type="PANTHER" id="PTHR37490:SF3">
    <property type="entry name" value="DUF3431 DOMAIN CONTAINING PROTEIN"/>
    <property type="match status" value="1"/>
</dbReference>
<dbReference type="OrthoDB" id="426718at2759"/>
<dbReference type="RefSeq" id="XP_058304905.1">
    <property type="nucleotide sequence ID" value="XM_058458006.1"/>
</dbReference>